<keyword evidence="9" id="KW-1185">Reference proteome</keyword>
<dbReference type="Proteomes" id="UP000727907">
    <property type="component" value="Unassembled WGS sequence"/>
</dbReference>
<proteinExistence type="predicted"/>
<organism evidence="8 9">
    <name type="scientific">Reyranella humidisoli</name>
    <dbReference type="NCBI Taxonomy" id="2849149"/>
    <lineage>
        <taxon>Bacteria</taxon>
        <taxon>Pseudomonadati</taxon>
        <taxon>Pseudomonadota</taxon>
        <taxon>Alphaproteobacteria</taxon>
        <taxon>Hyphomicrobiales</taxon>
        <taxon>Reyranellaceae</taxon>
        <taxon>Reyranella</taxon>
    </lineage>
</organism>
<dbReference type="Pfam" id="PF02656">
    <property type="entry name" value="DUF202"/>
    <property type="match status" value="1"/>
</dbReference>
<dbReference type="PANTHER" id="PTHR34187">
    <property type="entry name" value="FGR18P"/>
    <property type="match status" value="1"/>
</dbReference>
<dbReference type="RefSeq" id="WP_216966905.1">
    <property type="nucleotide sequence ID" value="NZ_JAHOPB010000004.1"/>
</dbReference>
<evidence type="ECO:0000313" key="8">
    <source>
        <dbReference type="EMBL" id="MBU8877261.1"/>
    </source>
</evidence>
<evidence type="ECO:0000256" key="2">
    <source>
        <dbReference type="ARBA" id="ARBA00022475"/>
    </source>
</evidence>
<comment type="subcellular location">
    <subcellularLocation>
        <location evidence="1">Cell membrane</location>
        <topology evidence="1">Multi-pass membrane protein</topology>
    </subcellularLocation>
</comment>
<protein>
    <submittedName>
        <fullName evidence="8">DUF202 domain-containing protein</fullName>
    </submittedName>
</protein>
<evidence type="ECO:0000256" key="5">
    <source>
        <dbReference type="ARBA" id="ARBA00023136"/>
    </source>
</evidence>
<sequence>MDTPKKNPHVTEHLANERTFLAWIRTAIAVMTLGVAINRFALFLMEIHQVLPEVRHLANRHVEKLGIGLVILGIVMLVGATWHYLHVGRTIEDETYRPANKVMVGTAILIIVVGGSALTWLF</sequence>
<evidence type="ECO:0000313" key="9">
    <source>
        <dbReference type="Proteomes" id="UP000727907"/>
    </source>
</evidence>
<feature type="transmembrane region" description="Helical" evidence="6">
    <location>
        <begin position="102"/>
        <end position="121"/>
    </location>
</feature>
<evidence type="ECO:0000256" key="4">
    <source>
        <dbReference type="ARBA" id="ARBA00022989"/>
    </source>
</evidence>
<keyword evidence="5 6" id="KW-0472">Membrane</keyword>
<keyword evidence="2" id="KW-1003">Cell membrane</keyword>
<dbReference type="InterPro" id="IPR003807">
    <property type="entry name" value="DUF202"/>
</dbReference>
<dbReference type="EMBL" id="JAHOPB010000004">
    <property type="protein sequence ID" value="MBU8877261.1"/>
    <property type="molecule type" value="Genomic_DNA"/>
</dbReference>
<name>A0ABS6IRN7_9HYPH</name>
<gene>
    <name evidence="8" type="ORF">KQ910_26065</name>
</gene>
<keyword evidence="3 6" id="KW-0812">Transmembrane</keyword>
<evidence type="ECO:0000256" key="3">
    <source>
        <dbReference type="ARBA" id="ARBA00022692"/>
    </source>
</evidence>
<evidence type="ECO:0000259" key="7">
    <source>
        <dbReference type="Pfam" id="PF02656"/>
    </source>
</evidence>
<evidence type="ECO:0000256" key="1">
    <source>
        <dbReference type="ARBA" id="ARBA00004651"/>
    </source>
</evidence>
<feature type="transmembrane region" description="Helical" evidence="6">
    <location>
        <begin position="65"/>
        <end position="82"/>
    </location>
</feature>
<dbReference type="PANTHER" id="PTHR34187:SF2">
    <property type="entry name" value="DUF202 DOMAIN-CONTAINING PROTEIN"/>
    <property type="match status" value="1"/>
</dbReference>
<keyword evidence="4 6" id="KW-1133">Transmembrane helix</keyword>
<reference evidence="8 9" key="1">
    <citation type="submission" date="2021-06" db="EMBL/GenBank/DDBJ databases">
        <authorList>
            <person name="Lee D.H."/>
        </authorList>
    </citation>
    <scope>NUCLEOTIDE SEQUENCE [LARGE SCALE GENOMIC DNA]</scope>
    <source>
        <strain evidence="8 9">MMS21-HV4-11</strain>
    </source>
</reference>
<feature type="transmembrane region" description="Helical" evidence="6">
    <location>
        <begin position="20"/>
        <end position="44"/>
    </location>
</feature>
<dbReference type="InterPro" id="IPR052053">
    <property type="entry name" value="IM_YidH-like"/>
</dbReference>
<feature type="domain" description="DUF202" evidence="7">
    <location>
        <begin position="13"/>
        <end position="89"/>
    </location>
</feature>
<comment type="caution">
    <text evidence="8">The sequence shown here is derived from an EMBL/GenBank/DDBJ whole genome shotgun (WGS) entry which is preliminary data.</text>
</comment>
<evidence type="ECO:0000256" key="6">
    <source>
        <dbReference type="SAM" id="Phobius"/>
    </source>
</evidence>
<accession>A0ABS6IRN7</accession>